<proteinExistence type="inferred from homology"/>
<feature type="domain" description="Adenosine deaminase" evidence="10">
    <location>
        <begin position="7"/>
        <end position="331"/>
    </location>
</feature>
<keyword evidence="3 9" id="KW-0378">Hydrolase</keyword>
<protein>
    <recommendedName>
        <fullName evidence="1 9">Adenosine deaminase</fullName>
        <ecNumber evidence="1 9">3.5.4.4</ecNumber>
    </recommendedName>
    <alternativeName>
        <fullName evidence="6 9">Adenosine aminohydrolase</fullName>
    </alternativeName>
</protein>
<dbReference type="Proteomes" id="UP000838308">
    <property type="component" value="Unassembled WGS sequence"/>
</dbReference>
<dbReference type="Gene3D" id="3.20.20.140">
    <property type="entry name" value="Metal-dependent hydrolases"/>
    <property type="match status" value="1"/>
</dbReference>
<name>A0ABM9EQZ0_9BACI</name>
<comment type="cofactor">
    <cofactor evidence="9">
        <name>Zn(2+)</name>
        <dbReference type="ChEBI" id="CHEBI:29105"/>
    </cofactor>
    <text evidence="9">Binds 1 zinc ion per subunit.</text>
</comment>
<evidence type="ECO:0000313" key="12">
    <source>
        <dbReference type="Proteomes" id="UP000838308"/>
    </source>
</evidence>
<evidence type="ECO:0000256" key="9">
    <source>
        <dbReference type="HAMAP-Rule" id="MF_00540"/>
    </source>
</evidence>
<organism evidence="11 12">
    <name type="scientific">Neobacillus rhizosphaerae</name>
    <dbReference type="NCBI Taxonomy" id="2880965"/>
    <lineage>
        <taxon>Bacteria</taxon>
        <taxon>Bacillati</taxon>
        <taxon>Bacillota</taxon>
        <taxon>Bacilli</taxon>
        <taxon>Bacillales</taxon>
        <taxon>Bacillaceae</taxon>
        <taxon>Neobacillus</taxon>
    </lineage>
</organism>
<dbReference type="InterPro" id="IPR001365">
    <property type="entry name" value="A_deaminase_dom"/>
</dbReference>
<evidence type="ECO:0000256" key="3">
    <source>
        <dbReference type="ARBA" id="ARBA00022801"/>
    </source>
</evidence>
<evidence type="ECO:0000256" key="4">
    <source>
        <dbReference type="ARBA" id="ARBA00022833"/>
    </source>
</evidence>
<dbReference type="SUPFAM" id="SSF51556">
    <property type="entry name" value="Metallo-dependent hydrolases"/>
    <property type="match status" value="1"/>
</dbReference>
<keyword evidence="5 9" id="KW-0546">Nucleotide metabolism</keyword>
<accession>A0ABM9EQZ0</accession>
<dbReference type="HAMAP" id="MF_00540">
    <property type="entry name" value="A_deaminase"/>
    <property type="match status" value="1"/>
</dbReference>
<comment type="caution">
    <text evidence="9">Lacks conserved residue(s) required for the propagation of feature annotation.</text>
</comment>
<evidence type="ECO:0000256" key="7">
    <source>
        <dbReference type="ARBA" id="ARBA00047989"/>
    </source>
</evidence>
<evidence type="ECO:0000256" key="2">
    <source>
        <dbReference type="ARBA" id="ARBA00022723"/>
    </source>
</evidence>
<feature type="binding site" evidence="9">
    <location>
        <position position="14"/>
    </location>
    <ligand>
        <name>substrate</name>
    </ligand>
</feature>
<keyword evidence="4 9" id="KW-0862">Zinc</keyword>
<dbReference type="NCBIfam" id="TIGR01430">
    <property type="entry name" value="aden_deam"/>
    <property type="match status" value="1"/>
</dbReference>
<dbReference type="EMBL" id="CALBWS010000012">
    <property type="protein sequence ID" value="CAH2715055.1"/>
    <property type="molecule type" value="Genomic_DNA"/>
</dbReference>
<dbReference type="EC" id="3.5.4.4" evidence="1 9"/>
<dbReference type="InterPro" id="IPR006330">
    <property type="entry name" value="Ado/ade_deaminase"/>
</dbReference>
<gene>
    <name evidence="9 11" type="primary">add</name>
    <name evidence="11" type="ORF">BACCIP111895_02232</name>
</gene>
<dbReference type="GO" id="GO:0016787">
    <property type="term" value="F:hydrolase activity"/>
    <property type="evidence" value="ECO:0007669"/>
    <property type="project" value="UniProtKB-KW"/>
</dbReference>
<sequence length="335" mass="37709">MNFSLLPKIELHCHLDGSLRPETIIDIAKQEGIRLPSVEIEALERELIAPLNCESLDEYLKRFAIPNLVMQSKENLRRISFELFEDAAQENVKYMEVRFAPLLHTVKGLSVDEIIESVIDGMKDAEAQFDIKGNIILSCMRTMSVESAFEVVEDGKKFLGKGVVAIDLCASEEEGFCGKFVEPIALAREYGYRVTIHAGETGIGKNVLEAVELLGAERIGHGVFIKDCVEAYDVVKEKQVVLEMCPTSNVQTKAVPQYSEHPIYQFHKDGIKVTVNTDNRTVSDTTMANECTVVFNEFNINEEDYQQIYLTSVEACFADGETKEKLKKYIYNGEQ</sequence>
<comment type="caution">
    <text evidence="11">The sequence shown here is derived from an EMBL/GenBank/DDBJ whole genome shotgun (WGS) entry which is preliminary data.</text>
</comment>
<comment type="catalytic activity">
    <reaction evidence="7">
        <text>adenosine + H2O + H(+) = inosine + NH4(+)</text>
        <dbReference type="Rhea" id="RHEA:24408"/>
        <dbReference type="ChEBI" id="CHEBI:15377"/>
        <dbReference type="ChEBI" id="CHEBI:15378"/>
        <dbReference type="ChEBI" id="CHEBI:16335"/>
        <dbReference type="ChEBI" id="CHEBI:17596"/>
        <dbReference type="ChEBI" id="CHEBI:28938"/>
        <dbReference type="EC" id="3.5.4.4"/>
    </reaction>
    <physiologicalReaction direction="left-to-right" evidence="7">
        <dbReference type="Rhea" id="RHEA:24409"/>
    </physiologicalReaction>
</comment>
<feature type="site" description="Important for catalytic activity" evidence="9">
    <location>
        <position position="221"/>
    </location>
</feature>
<dbReference type="CDD" id="cd01320">
    <property type="entry name" value="ADA"/>
    <property type="match status" value="1"/>
</dbReference>
<feature type="active site" description="Proton donor" evidence="9">
    <location>
        <position position="200"/>
    </location>
</feature>
<dbReference type="PANTHER" id="PTHR11409:SF43">
    <property type="entry name" value="ADENOSINE DEAMINASE"/>
    <property type="match status" value="1"/>
</dbReference>
<feature type="binding site" evidence="9">
    <location>
        <position position="12"/>
    </location>
    <ligand>
        <name>Zn(2+)</name>
        <dbReference type="ChEBI" id="CHEBI:29105"/>
        <note>catalytic</note>
    </ligand>
</feature>
<dbReference type="RefSeq" id="WP_248735357.1">
    <property type="nucleotide sequence ID" value="NZ_CALBWS010000012.1"/>
</dbReference>
<keyword evidence="12" id="KW-1185">Reference proteome</keyword>
<evidence type="ECO:0000256" key="6">
    <source>
        <dbReference type="ARBA" id="ARBA00031852"/>
    </source>
</evidence>
<dbReference type="InterPro" id="IPR032466">
    <property type="entry name" value="Metal_Hydrolase"/>
</dbReference>
<dbReference type="PANTHER" id="PTHR11409">
    <property type="entry name" value="ADENOSINE DEAMINASE"/>
    <property type="match status" value="1"/>
</dbReference>
<keyword evidence="2 9" id="KW-0479">Metal-binding</keyword>
<dbReference type="Pfam" id="PF00962">
    <property type="entry name" value="A_deaminase"/>
    <property type="match status" value="1"/>
</dbReference>
<comment type="similarity">
    <text evidence="9">Belongs to the metallo-dependent hydrolases superfamily. Adenosine and AMP deaminases family. Adenosine deaminase subfamily.</text>
</comment>
<comment type="catalytic activity">
    <reaction evidence="8">
        <text>2'-deoxyadenosine + H2O + H(+) = 2'-deoxyinosine + NH4(+)</text>
        <dbReference type="Rhea" id="RHEA:28190"/>
        <dbReference type="ChEBI" id="CHEBI:15377"/>
        <dbReference type="ChEBI" id="CHEBI:15378"/>
        <dbReference type="ChEBI" id="CHEBI:17256"/>
        <dbReference type="ChEBI" id="CHEBI:28938"/>
        <dbReference type="ChEBI" id="CHEBI:28997"/>
        <dbReference type="EC" id="3.5.4.4"/>
    </reaction>
    <physiologicalReaction direction="left-to-right" evidence="8">
        <dbReference type="Rhea" id="RHEA:28191"/>
    </physiologicalReaction>
</comment>
<evidence type="ECO:0000313" key="11">
    <source>
        <dbReference type="EMBL" id="CAH2715055.1"/>
    </source>
</evidence>
<feature type="binding site" evidence="9">
    <location>
        <position position="14"/>
    </location>
    <ligand>
        <name>Zn(2+)</name>
        <dbReference type="ChEBI" id="CHEBI:29105"/>
        <note>catalytic</note>
    </ligand>
</feature>
<evidence type="ECO:0000256" key="1">
    <source>
        <dbReference type="ARBA" id="ARBA00012784"/>
    </source>
</evidence>
<evidence type="ECO:0000259" key="10">
    <source>
        <dbReference type="Pfam" id="PF00962"/>
    </source>
</evidence>
<comment type="function">
    <text evidence="9">Catalyzes the hydrolytic deamination of adenosine and 2-deoxyadenosine.</text>
</comment>
<reference evidence="11" key="1">
    <citation type="submission" date="2022-04" db="EMBL/GenBank/DDBJ databases">
        <authorList>
            <person name="Criscuolo A."/>
        </authorList>
    </citation>
    <scope>NUCLEOTIDE SEQUENCE</scope>
    <source>
        <strain evidence="11">CIP111895</strain>
    </source>
</reference>
<feature type="binding site" evidence="9">
    <location>
        <position position="278"/>
    </location>
    <ligand>
        <name>Zn(2+)</name>
        <dbReference type="ChEBI" id="CHEBI:29105"/>
        <note>catalytic</note>
    </ligand>
</feature>
<evidence type="ECO:0000256" key="8">
    <source>
        <dbReference type="ARBA" id="ARBA00049213"/>
    </source>
</evidence>
<feature type="binding site" evidence="9">
    <location>
        <position position="197"/>
    </location>
    <ligand>
        <name>Zn(2+)</name>
        <dbReference type="ChEBI" id="CHEBI:29105"/>
        <note>catalytic</note>
    </ligand>
</feature>
<feature type="binding site" evidence="9">
    <location>
        <position position="16"/>
    </location>
    <ligand>
        <name>substrate</name>
    </ligand>
</feature>
<evidence type="ECO:0000256" key="5">
    <source>
        <dbReference type="ARBA" id="ARBA00023080"/>
    </source>
</evidence>
<dbReference type="InterPro" id="IPR028893">
    <property type="entry name" value="A_deaminase"/>
</dbReference>